<evidence type="ECO:0000313" key="1">
    <source>
        <dbReference type="EMBL" id="KFO21844.1"/>
    </source>
</evidence>
<gene>
    <name evidence="1" type="ORF">H920_16782</name>
</gene>
<dbReference type="AlphaFoldDB" id="A0A091CRI0"/>
<proteinExistence type="predicted"/>
<reference evidence="1 2" key="1">
    <citation type="submission" date="2013-11" db="EMBL/GenBank/DDBJ databases">
        <title>The Damaraland mole rat (Fukomys damarensis) genome and evolution of African mole rats.</title>
        <authorList>
            <person name="Gladyshev V.N."/>
            <person name="Fang X."/>
        </authorList>
    </citation>
    <scope>NUCLEOTIDE SEQUENCE [LARGE SCALE GENOMIC DNA]</scope>
    <source>
        <tissue evidence="1">Liver</tissue>
    </source>
</reference>
<name>A0A091CRI0_FUKDA</name>
<dbReference type="EMBL" id="KN124277">
    <property type="protein sequence ID" value="KFO21844.1"/>
    <property type="molecule type" value="Genomic_DNA"/>
</dbReference>
<sequence length="61" mass="6964">MSRYRYISTVPASSSLVQALYDKENLLQGWELPDAQDPLVLVAALISAWMEEAFREVLLHK</sequence>
<keyword evidence="2" id="KW-1185">Reference proteome</keyword>
<protein>
    <submittedName>
        <fullName evidence="1">Uncharacterized protein</fullName>
    </submittedName>
</protein>
<accession>A0A091CRI0</accession>
<organism evidence="1 2">
    <name type="scientific">Fukomys damarensis</name>
    <name type="common">Damaraland mole rat</name>
    <name type="synonym">Cryptomys damarensis</name>
    <dbReference type="NCBI Taxonomy" id="885580"/>
    <lineage>
        <taxon>Eukaryota</taxon>
        <taxon>Metazoa</taxon>
        <taxon>Chordata</taxon>
        <taxon>Craniata</taxon>
        <taxon>Vertebrata</taxon>
        <taxon>Euteleostomi</taxon>
        <taxon>Mammalia</taxon>
        <taxon>Eutheria</taxon>
        <taxon>Euarchontoglires</taxon>
        <taxon>Glires</taxon>
        <taxon>Rodentia</taxon>
        <taxon>Hystricomorpha</taxon>
        <taxon>Bathyergidae</taxon>
        <taxon>Fukomys</taxon>
    </lineage>
</organism>
<dbReference type="Proteomes" id="UP000028990">
    <property type="component" value="Unassembled WGS sequence"/>
</dbReference>
<evidence type="ECO:0000313" key="2">
    <source>
        <dbReference type="Proteomes" id="UP000028990"/>
    </source>
</evidence>